<evidence type="ECO:0000256" key="4">
    <source>
        <dbReference type="ARBA" id="ARBA00023136"/>
    </source>
</evidence>
<evidence type="ECO:0000256" key="9">
    <source>
        <dbReference type="SAM" id="Phobius"/>
    </source>
</evidence>
<dbReference type="InterPro" id="IPR039391">
    <property type="entry name" value="Phytocyanin-like"/>
</dbReference>
<dbReference type="Pfam" id="PF02298">
    <property type="entry name" value="Cu_bind_like"/>
    <property type="match status" value="1"/>
</dbReference>
<feature type="chain" id="PRO_5035420447" description="Phytocyanin domain-containing protein" evidence="10">
    <location>
        <begin position="25"/>
        <end position="172"/>
    </location>
</feature>
<evidence type="ECO:0000256" key="10">
    <source>
        <dbReference type="SAM" id="SignalP"/>
    </source>
</evidence>
<sequence length="172" mass="19406">MKSSTKLVLFFLLLSSFNLFYVTGKEFQLDWEVPKSRTQQVYNQWASENRFNVNDTLNFKYKKDSVMVVSEEEYEKCHSSHPLYFSNNGDSTVFELDRPGLFFFISGVAGHCQRGQKMIIKVLEHASPSQSQTQNATTKGSSSKKNAAIGMLPISSPAILLLIISVFGFLSL</sequence>
<keyword evidence="9" id="KW-1133">Transmembrane helix</keyword>
<evidence type="ECO:0000256" key="6">
    <source>
        <dbReference type="ARBA" id="ARBA00023180"/>
    </source>
</evidence>
<protein>
    <recommendedName>
        <fullName evidence="11">Phytocyanin domain-containing protein</fullName>
    </recommendedName>
</protein>
<feature type="signal peptide" evidence="10">
    <location>
        <begin position="1"/>
        <end position="24"/>
    </location>
</feature>
<keyword evidence="3 10" id="KW-0732">Signal</keyword>
<keyword evidence="9" id="KW-0812">Transmembrane</keyword>
<evidence type="ECO:0000256" key="3">
    <source>
        <dbReference type="ARBA" id="ARBA00022729"/>
    </source>
</evidence>
<organism evidence="12 13">
    <name type="scientific">Rhamnella rubrinervis</name>
    <dbReference type="NCBI Taxonomy" id="2594499"/>
    <lineage>
        <taxon>Eukaryota</taxon>
        <taxon>Viridiplantae</taxon>
        <taxon>Streptophyta</taxon>
        <taxon>Embryophyta</taxon>
        <taxon>Tracheophyta</taxon>
        <taxon>Spermatophyta</taxon>
        <taxon>Magnoliopsida</taxon>
        <taxon>eudicotyledons</taxon>
        <taxon>Gunneridae</taxon>
        <taxon>Pentapetalae</taxon>
        <taxon>rosids</taxon>
        <taxon>fabids</taxon>
        <taxon>Rosales</taxon>
        <taxon>Rhamnaceae</taxon>
        <taxon>rhamnoid group</taxon>
        <taxon>Rhamneae</taxon>
        <taxon>Rhamnella</taxon>
    </lineage>
</organism>
<keyword evidence="7" id="KW-0449">Lipoprotein</keyword>
<dbReference type="InterPro" id="IPR008972">
    <property type="entry name" value="Cupredoxin"/>
</dbReference>
<evidence type="ECO:0000259" key="11">
    <source>
        <dbReference type="PROSITE" id="PS51485"/>
    </source>
</evidence>
<dbReference type="AlphaFoldDB" id="A0A8K0GU87"/>
<gene>
    <name evidence="12" type="ORF">FNV43_RR20061</name>
</gene>
<feature type="domain" description="Phytocyanin" evidence="11">
    <location>
        <begin position="25"/>
        <end position="124"/>
    </location>
</feature>
<evidence type="ECO:0000256" key="8">
    <source>
        <dbReference type="ARBA" id="ARBA00035011"/>
    </source>
</evidence>
<accession>A0A8K0GU87</accession>
<keyword evidence="5" id="KW-1015">Disulfide bond</keyword>
<dbReference type="PANTHER" id="PTHR33021">
    <property type="entry name" value="BLUE COPPER PROTEIN"/>
    <property type="match status" value="1"/>
</dbReference>
<dbReference type="PANTHER" id="PTHR33021:SF289">
    <property type="entry name" value="EARLY NODULIN-LIKE PROTEIN 5-RELATED"/>
    <property type="match status" value="1"/>
</dbReference>
<keyword evidence="13" id="KW-1185">Reference proteome</keyword>
<comment type="similarity">
    <text evidence="8">Belongs to the early nodulin-like (ENODL) family.</text>
</comment>
<keyword evidence="2" id="KW-0336">GPI-anchor</keyword>
<reference evidence="12" key="1">
    <citation type="submission" date="2020-03" db="EMBL/GenBank/DDBJ databases">
        <title>A high-quality chromosome-level genome assembly of a woody plant with both climbing and erect habits, Rhamnella rubrinervis.</title>
        <authorList>
            <person name="Lu Z."/>
            <person name="Yang Y."/>
            <person name="Zhu X."/>
            <person name="Sun Y."/>
        </authorList>
    </citation>
    <scope>NUCLEOTIDE SEQUENCE</scope>
    <source>
        <strain evidence="12">BYM</strain>
        <tissue evidence="12">Leaf</tissue>
    </source>
</reference>
<dbReference type="EMBL" id="VOIH02000009">
    <property type="protein sequence ID" value="KAF3437308.1"/>
    <property type="molecule type" value="Genomic_DNA"/>
</dbReference>
<evidence type="ECO:0000313" key="13">
    <source>
        <dbReference type="Proteomes" id="UP000796880"/>
    </source>
</evidence>
<evidence type="ECO:0000256" key="2">
    <source>
        <dbReference type="ARBA" id="ARBA00022622"/>
    </source>
</evidence>
<comment type="subcellular location">
    <subcellularLocation>
        <location evidence="1">Cell membrane</location>
        <topology evidence="1">Lipid-anchor</topology>
        <topology evidence="1">GPI-anchor</topology>
    </subcellularLocation>
</comment>
<dbReference type="PROSITE" id="PS51485">
    <property type="entry name" value="PHYTOCYANIN"/>
    <property type="match status" value="1"/>
</dbReference>
<feature type="transmembrane region" description="Helical" evidence="9">
    <location>
        <begin position="147"/>
        <end position="170"/>
    </location>
</feature>
<proteinExistence type="inferred from homology"/>
<comment type="caution">
    <text evidence="12">The sequence shown here is derived from an EMBL/GenBank/DDBJ whole genome shotgun (WGS) entry which is preliminary data.</text>
</comment>
<dbReference type="Gene3D" id="2.60.40.420">
    <property type="entry name" value="Cupredoxins - blue copper proteins"/>
    <property type="match status" value="1"/>
</dbReference>
<dbReference type="GO" id="GO:0009055">
    <property type="term" value="F:electron transfer activity"/>
    <property type="evidence" value="ECO:0007669"/>
    <property type="project" value="InterPro"/>
</dbReference>
<dbReference type="GO" id="GO:0005886">
    <property type="term" value="C:plasma membrane"/>
    <property type="evidence" value="ECO:0007669"/>
    <property type="project" value="UniProtKB-SubCell"/>
</dbReference>
<dbReference type="FunFam" id="2.60.40.420:FF:000010">
    <property type="entry name" value="Early nodulin-like protein 1"/>
    <property type="match status" value="1"/>
</dbReference>
<keyword evidence="4 9" id="KW-0472">Membrane</keyword>
<evidence type="ECO:0000256" key="1">
    <source>
        <dbReference type="ARBA" id="ARBA00004609"/>
    </source>
</evidence>
<evidence type="ECO:0000313" key="12">
    <source>
        <dbReference type="EMBL" id="KAF3437308.1"/>
    </source>
</evidence>
<evidence type="ECO:0000256" key="7">
    <source>
        <dbReference type="ARBA" id="ARBA00023288"/>
    </source>
</evidence>
<dbReference type="OrthoDB" id="959565at2759"/>
<keyword evidence="6" id="KW-0325">Glycoprotein</keyword>
<dbReference type="SUPFAM" id="SSF49503">
    <property type="entry name" value="Cupredoxins"/>
    <property type="match status" value="1"/>
</dbReference>
<dbReference type="GO" id="GO:0098552">
    <property type="term" value="C:side of membrane"/>
    <property type="evidence" value="ECO:0007669"/>
    <property type="project" value="UniProtKB-KW"/>
</dbReference>
<evidence type="ECO:0000256" key="5">
    <source>
        <dbReference type="ARBA" id="ARBA00023157"/>
    </source>
</evidence>
<dbReference type="Proteomes" id="UP000796880">
    <property type="component" value="Unassembled WGS sequence"/>
</dbReference>
<dbReference type="InterPro" id="IPR003245">
    <property type="entry name" value="Phytocyanin_dom"/>
</dbReference>
<name>A0A8K0GU87_9ROSA</name>